<feature type="compositionally biased region" description="Low complexity" evidence="14">
    <location>
        <begin position="16"/>
        <end position="45"/>
    </location>
</feature>
<dbReference type="EMBL" id="ABJB011127967">
    <property type="status" value="NOT_ANNOTATED_CDS"/>
    <property type="molecule type" value="Genomic_DNA"/>
</dbReference>
<dbReference type="FunFam" id="3.30.160.360:FF:000001">
    <property type="entry name" value="Histone-lysine N-methyltransferase"/>
    <property type="match status" value="1"/>
</dbReference>
<evidence type="ECO:0007829" key="19">
    <source>
        <dbReference type="PeptideAtlas" id="B7QM40"/>
    </source>
</evidence>
<dbReference type="VEuPathDB" id="VectorBase:ISCP_015792"/>
<dbReference type="FunFam" id="3.30.40.10:FF:000002">
    <property type="entry name" value="Histone-lysine N-methyltransferase"/>
    <property type="match status" value="1"/>
</dbReference>
<gene>
    <name evidence="16" type="ORF">IscW_ISCW023206</name>
</gene>
<feature type="compositionally biased region" description="Polar residues" evidence="14">
    <location>
        <begin position="321"/>
        <end position="333"/>
    </location>
</feature>
<feature type="compositionally biased region" description="Low complexity" evidence="14">
    <location>
        <begin position="120"/>
        <end position="135"/>
    </location>
</feature>
<feature type="compositionally biased region" description="Low complexity" evidence="14">
    <location>
        <begin position="277"/>
        <end position="292"/>
    </location>
</feature>
<feature type="compositionally biased region" description="Polar residues" evidence="14">
    <location>
        <begin position="250"/>
        <end position="261"/>
    </location>
</feature>
<dbReference type="EnsemblMetazoa" id="ISCW023206-RA">
    <property type="protein sequence ID" value="ISCW023206-PA"/>
    <property type="gene ID" value="ISCW023206"/>
</dbReference>
<evidence type="ECO:0000256" key="6">
    <source>
        <dbReference type="ARBA" id="ARBA00022723"/>
    </source>
</evidence>
<dbReference type="VEuPathDB" id="VectorBase:ISCW023206"/>
<dbReference type="HOGENOM" id="CLU_235495_0_0_1"/>
<evidence type="ECO:0000256" key="9">
    <source>
        <dbReference type="ARBA" id="ARBA00022833"/>
    </source>
</evidence>
<evidence type="ECO:0000256" key="1">
    <source>
        <dbReference type="ARBA" id="ARBA00004123"/>
    </source>
</evidence>
<feature type="region of interest" description="Disordered" evidence="14">
    <location>
        <begin position="1"/>
        <end position="396"/>
    </location>
</feature>
<feature type="compositionally biased region" description="Acidic residues" evidence="14">
    <location>
        <begin position="1526"/>
        <end position="1536"/>
    </location>
</feature>
<evidence type="ECO:0000259" key="15">
    <source>
        <dbReference type="PROSITE" id="PS51805"/>
    </source>
</evidence>
<comment type="subcellular location">
    <subcellularLocation>
        <location evidence="1">Nucleus</location>
    </subcellularLocation>
</comment>
<feature type="compositionally biased region" description="Low complexity" evidence="14">
    <location>
        <begin position="551"/>
        <end position="560"/>
    </location>
</feature>
<keyword evidence="18" id="KW-1185">Reference proteome</keyword>
<reference evidence="17" key="2">
    <citation type="submission" date="2020-05" db="UniProtKB">
        <authorList>
            <consortium name="EnsemblMetazoa"/>
        </authorList>
    </citation>
    <scope>IDENTIFICATION</scope>
    <source>
        <strain evidence="17">wikel</strain>
    </source>
</reference>
<dbReference type="GO" id="GO:0042800">
    <property type="term" value="F:histone H3K4 methyltransferase activity"/>
    <property type="evidence" value="ECO:0000318"/>
    <property type="project" value="GO_Central"/>
</dbReference>
<evidence type="ECO:0000256" key="2">
    <source>
        <dbReference type="ARBA" id="ARBA00022553"/>
    </source>
</evidence>
<dbReference type="Gene3D" id="3.30.160.360">
    <property type="match status" value="1"/>
</dbReference>
<keyword evidence="12" id="KW-0804">Transcription</keyword>
<keyword evidence="8" id="KW-0863">Zinc-finger</keyword>
<evidence type="ECO:0000256" key="14">
    <source>
        <dbReference type="SAM" id="MobiDB-lite"/>
    </source>
</evidence>
<dbReference type="Pfam" id="PF05965">
    <property type="entry name" value="FYRC"/>
    <property type="match status" value="1"/>
</dbReference>
<feature type="compositionally biased region" description="Gly residues" evidence="14">
    <location>
        <begin position="561"/>
        <end position="579"/>
    </location>
</feature>
<dbReference type="PANTHER" id="PTHR45888">
    <property type="entry name" value="HL01030P-RELATED"/>
    <property type="match status" value="1"/>
</dbReference>
<dbReference type="GO" id="GO:0005700">
    <property type="term" value="C:polytene chromosome"/>
    <property type="evidence" value="ECO:0007669"/>
    <property type="project" value="UniProtKB-ARBA"/>
</dbReference>
<dbReference type="PANTHER" id="PTHR45888:SF6">
    <property type="entry name" value="HL01030P-RELATED"/>
    <property type="match status" value="1"/>
</dbReference>
<dbReference type="EMBL" id="ABJB010617610">
    <property type="status" value="NOT_ANNOTATED_CDS"/>
    <property type="molecule type" value="Genomic_DNA"/>
</dbReference>
<keyword evidence="11" id="KW-0805">Transcription regulation</keyword>
<keyword evidence="2" id="KW-0597">Phosphoprotein</keyword>
<keyword evidence="13" id="KW-0539">Nucleus</keyword>
<dbReference type="EMBL" id="ABJB010951426">
    <property type="status" value="NOT_ANNOTATED_CDS"/>
    <property type="molecule type" value="Genomic_DNA"/>
</dbReference>
<evidence type="ECO:0000256" key="11">
    <source>
        <dbReference type="ARBA" id="ARBA00023015"/>
    </source>
</evidence>
<dbReference type="InParanoid" id="B7QM40"/>
<dbReference type="GO" id="GO:0032259">
    <property type="term" value="P:methylation"/>
    <property type="evidence" value="ECO:0007669"/>
    <property type="project" value="UniProtKB-KW"/>
</dbReference>
<feature type="compositionally biased region" description="Basic and acidic residues" evidence="14">
    <location>
        <begin position="300"/>
        <end position="311"/>
    </location>
</feature>
<feature type="domain" description="PHD-type" evidence="15">
    <location>
        <begin position="1585"/>
        <end position="1693"/>
    </location>
</feature>
<evidence type="ECO:0000256" key="13">
    <source>
        <dbReference type="ARBA" id="ARBA00023242"/>
    </source>
</evidence>
<feature type="compositionally biased region" description="Pro residues" evidence="14">
    <location>
        <begin position="213"/>
        <end position="231"/>
    </location>
</feature>
<dbReference type="InterPro" id="IPR003888">
    <property type="entry name" value="FYrich_N"/>
</dbReference>
<dbReference type="Pfam" id="PF05964">
    <property type="entry name" value="FYRN"/>
    <property type="match status" value="1"/>
</dbReference>
<evidence type="ECO:0000313" key="16">
    <source>
        <dbReference type="EMBL" id="EEC19912.1"/>
    </source>
</evidence>
<dbReference type="InterPro" id="IPR013083">
    <property type="entry name" value="Znf_RING/FYVE/PHD"/>
</dbReference>
<proteinExistence type="evidence at protein level"/>
<feature type="region of interest" description="Disordered" evidence="14">
    <location>
        <begin position="551"/>
        <end position="621"/>
    </location>
</feature>
<feature type="compositionally biased region" description="Low complexity" evidence="14">
    <location>
        <begin position="427"/>
        <end position="462"/>
    </location>
</feature>
<dbReference type="GO" id="GO:0003713">
    <property type="term" value="F:transcription coactivator activity"/>
    <property type="evidence" value="ECO:0000318"/>
    <property type="project" value="GO_Central"/>
</dbReference>
<dbReference type="EMBL" id="ABJB010803117">
    <property type="status" value="NOT_ANNOTATED_CDS"/>
    <property type="molecule type" value="Genomic_DNA"/>
</dbReference>
<evidence type="ECO:0000256" key="8">
    <source>
        <dbReference type="ARBA" id="ARBA00022771"/>
    </source>
</evidence>
<accession>B7QM40</accession>
<keyword evidence="4" id="KW-0808">Transferase</keyword>
<evidence type="ECO:0000313" key="18">
    <source>
        <dbReference type="Proteomes" id="UP000001555"/>
    </source>
</evidence>
<dbReference type="EMBL" id="ABJB010088288">
    <property type="status" value="NOT_ANNOTATED_CDS"/>
    <property type="molecule type" value="Genomic_DNA"/>
</dbReference>
<dbReference type="VEuPathDB" id="VectorBase:ISCI023206"/>
<dbReference type="EMBL" id="ABJB010240821">
    <property type="status" value="NOT_ANNOTATED_CDS"/>
    <property type="molecule type" value="Genomic_DNA"/>
</dbReference>
<evidence type="ECO:0000256" key="10">
    <source>
        <dbReference type="ARBA" id="ARBA00022853"/>
    </source>
</evidence>
<dbReference type="InterPro" id="IPR034732">
    <property type="entry name" value="EPHD"/>
</dbReference>
<feature type="compositionally biased region" description="Basic and acidic residues" evidence="14">
    <location>
        <begin position="1196"/>
        <end position="1205"/>
    </location>
</feature>
<feature type="compositionally biased region" description="Polar residues" evidence="14">
    <location>
        <begin position="1"/>
        <end position="15"/>
    </location>
</feature>
<keyword evidence="5" id="KW-0949">S-adenosyl-L-methionine</keyword>
<feature type="region of interest" description="Disordered" evidence="14">
    <location>
        <begin position="427"/>
        <end position="465"/>
    </location>
</feature>
<feature type="compositionally biased region" description="Low complexity" evidence="14">
    <location>
        <begin position="580"/>
        <end position="601"/>
    </location>
</feature>
<feature type="region of interest" description="Disordered" evidence="14">
    <location>
        <begin position="1096"/>
        <end position="1211"/>
    </location>
</feature>
<dbReference type="CDD" id="cd15666">
    <property type="entry name" value="ePHD2_KMT2C_like"/>
    <property type="match status" value="1"/>
</dbReference>
<dbReference type="EMBL" id="DS968935">
    <property type="protein sequence ID" value="EEC19912.1"/>
    <property type="molecule type" value="Genomic_DNA"/>
</dbReference>
<dbReference type="Pfam" id="PF13832">
    <property type="entry name" value="zf-HC5HC2H_2"/>
    <property type="match status" value="1"/>
</dbReference>
<dbReference type="PaxDb" id="6945-B7QM40"/>
<reference evidence="16 18" key="1">
    <citation type="submission" date="2008-03" db="EMBL/GenBank/DDBJ databases">
        <title>Annotation of Ixodes scapularis.</title>
        <authorList>
            <consortium name="Ixodes scapularis Genome Project Consortium"/>
            <person name="Caler E."/>
            <person name="Hannick L.I."/>
            <person name="Bidwell S."/>
            <person name="Joardar V."/>
            <person name="Thiagarajan M."/>
            <person name="Amedeo P."/>
            <person name="Galinsky K.J."/>
            <person name="Schobel S."/>
            <person name="Inman J."/>
            <person name="Hostetler J."/>
            <person name="Miller J."/>
            <person name="Hammond M."/>
            <person name="Megy K."/>
            <person name="Lawson D."/>
            <person name="Kodira C."/>
            <person name="Sutton G."/>
            <person name="Meyer J."/>
            <person name="Hill C.A."/>
            <person name="Birren B."/>
            <person name="Nene V."/>
            <person name="Collins F."/>
            <person name="Alarcon-Chaidez F."/>
            <person name="Wikel S."/>
            <person name="Strausberg R."/>
        </authorList>
    </citation>
    <scope>NUCLEOTIDE SEQUENCE [LARGE SCALE GENOMIC DNA]</scope>
    <source>
        <strain evidence="18">Wikel</strain>
        <strain evidence="16">Wikel colony</strain>
    </source>
</reference>
<evidence type="ECO:0000256" key="7">
    <source>
        <dbReference type="ARBA" id="ARBA00022737"/>
    </source>
</evidence>
<evidence type="ECO:0000256" key="5">
    <source>
        <dbReference type="ARBA" id="ARBA00022691"/>
    </source>
</evidence>
<organism>
    <name type="scientific">Ixodes scapularis</name>
    <name type="common">Black-legged tick</name>
    <name type="synonym">Deer tick</name>
    <dbReference type="NCBI Taxonomy" id="6945"/>
    <lineage>
        <taxon>Eukaryota</taxon>
        <taxon>Metazoa</taxon>
        <taxon>Ecdysozoa</taxon>
        <taxon>Arthropoda</taxon>
        <taxon>Chelicerata</taxon>
        <taxon>Arachnida</taxon>
        <taxon>Acari</taxon>
        <taxon>Parasitiformes</taxon>
        <taxon>Ixodida</taxon>
        <taxon>Ixodoidea</taxon>
        <taxon>Ixodidae</taxon>
        <taxon>Ixodinae</taxon>
        <taxon>Ixodes</taxon>
    </lineage>
</organism>
<dbReference type="SMART" id="SM00541">
    <property type="entry name" value="FYRN"/>
    <property type="match status" value="1"/>
</dbReference>
<dbReference type="GO" id="GO:0045944">
    <property type="term" value="P:positive regulation of transcription by RNA polymerase II"/>
    <property type="evidence" value="ECO:0000318"/>
    <property type="project" value="GO_Central"/>
</dbReference>
<feature type="compositionally biased region" description="Pro residues" evidence="14">
    <location>
        <begin position="63"/>
        <end position="83"/>
    </location>
</feature>
<dbReference type="EMBL" id="ABJB010531557">
    <property type="status" value="NOT_ANNOTATED_CDS"/>
    <property type="molecule type" value="Genomic_DNA"/>
</dbReference>
<dbReference type="OrthoDB" id="308383at2759"/>
<keyword evidence="9" id="KW-0862">Zinc</keyword>
<keyword evidence="10" id="KW-0156">Chromatin regulator</keyword>
<dbReference type="Gene3D" id="3.30.40.10">
    <property type="entry name" value="Zinc/RING finger domain, C3HC4 (zinc finger)"/>
    <property type="match status" value="1"/>
</dbReference>
<dbReference type="Proteomes" id="UP000001555">
    <property type="component" value="Unassembled WGS sequence"/>
</dbReference>
<feature type="compositionally biased region" description="Low complexity" evidence="14">
    <location>
        <begin position="375"/>
        <end position="394"/>
    </location>
</feature>
<feature type="compositionally biased region" description="Polar residues" evidence="14">
    <location>
        <begin position="1109"/>
        <end position="1124"/>
    </location>
</feature>
<feature type="region of interest" description="Disordered" evidence="14">
    <location>
        <begin position="1512"/>
        <end position="1557"/>
    </location>
</feature>
<feature type="compositionally biased region" description="Low complexity" evidence="14">
    <location>
        <begin position="1125"/>
        <end position="1163"/>
    </location>
</feature>
<feature type="region of interest" description="Disordered" evidence="14">
    <location>
        <begin position="705"/>
        <end position="756"/>
    </location>
</feature>
<dbReference type="GO" id="GO:0044666">
    <property type="term" value="C:MLL3/4 complex"/>
    <property type="evidence" value="ECO:0000318"/>
    <property type="project" value="GO_Central"/>
</dbReference>
<keyword evidence="6" id="KW-0479">Metal-binding</keyword>
<dbReference type="SMART" id="SM00542">
    <property type="entry name" value="FYRC"/>
    <property type="match status" value="1"/>
</dbReference>
<keyword evidence="3" id="KW-0489">Methyltransferase</keyword>
<keyword evidence="7" id="KW-0677">Repeat</keyword>
<dbReference type="PROSITE" id="PS51543">
    <property type="entry name" value="FYRC"/>
    <property type="match status" value="1"/>
</dbReference>
<feature type="compositionally biased region" description="Polar residues" evidence="14">
    <location>
        <begin position="353"/>
        <end position="369"/>
    </location>
</feature>
<dbReference type="GO" id="GO:0008270">
    <property type="term" value="F:zinc ion binding"/>
    <property type="evidence" value="ECO:0007669"/>
    <property type="project" value="UniProtKB-KW"/>
</dbReference>
<evidence type="ECO:0000256" key="4">
    <source>
        <dbReference type="ARBA" id="ARBA00022679"/>
    </source>
</evidence>
<dbReference type="InterPro" id="IPR003889">
    <property type="entry name" value="FYrich_C"/>
</dbReference>
<dbReference type="PROSITE" id="PS51805">
    <property type="entry name" value="EPHD"/>
    <property type="match status" value="1"/>
</dbReference>
<dbReference type="STRING" id="6945.B7QM40"/>
<feature type="region of interest" description="Disordered" evidence="14">
    <location>
        <begin position="1057"/>
        <end position="1081"/>
    </location>
</feature>
<dbReference type="PROSITE" id="PS51542">
    <property type="entry name" value="FYRN"/>
    <property type="match status" value="1"/>
</dbReference>
<evidence type="ECO:0000256" key="3">
    <source>
        <dbReference type="ARBA" id="ARBA00022603"/>
    </source>
</evidence>
<keyword evidence="19" id="KW-1267">Proteomics identification</keyword>
<evidence type="ECO:0000256" key="12">
    <source>
        <dbReference type="ARBA" id="ARBA00023163"/>
    </source>
</evidence>
<dbReference type="EMBL" id="ABJB010998838">
    <property type="status" value="NOT_ANNOTATED_CDS"/>
    <property type="molecule type" value="Genomic_DNA"/>
</dbReference>
<dbReference type="EMBL" id="ABJB010120719">
    <property type="status" value="NOT_ANNOTATED_CDS"/>
    <property type="molecule type" value="Genomic_DNA"/>
</dbReference>
<feature type="compositionally biased region" description="Low complexity" evidence="14">
    <location>
        <begin position="1179"/>
        <end position="1194"/>
    </location>
</feature>
<sequence>MTTSMPSGMGPNTVSNAGPGMGQNMGPNMGPGMAPNMGAMGSAAPQQHIISVSTSGGGMAPLGGPPQSPMPPPSSPMGGPSPSPRMQQPPTSPLPVPSPLLSQMSPQLPSPRTPRPPNTHPLSQLQQQHQMQQMLIKREDGSLGVPHGLRMSPHMAPRPFQQHEQQQHILLHPRFPGQPQMPRYLIRQGSDPASQHPPGHPYLQRTGGVHPMMRPPPPYPDHLRKPPPSPAMSPGHGPDGGDNPDPSRTPPSLSRPNSQPALPSPDPRSSPMERHFSPGTPSSSSSLPQRSPAVPTSLADDARGDVGERSVESLSDLLSRVSKTPSESPSPQSRGEEGRPSTGEPSPGRGCGSQDNSGQTPPLSKQESILQYLRAGSVGSPASNSNSSRGSVDSFAGVAGGQAMCSVAESRATESPHYVPASVYQSAGASPVGSPSPSAFAAQSQSMSTGDAFASDGSDSSSPMQVRTQMVRVSQGMMGLPTTTYVQQIRQQQQQMMLQQSQYVPQQGMAIRRPPAQSPRGSVPFGDSQFVRAQMFRAAAPANANVARNFVVRPGGNNPPGSGGGLRGGRPHTVGGGRGAVPASPPKASSSSGDEGEGASSTPSLLHRAGEGGSSSFGGSTFHVGPSSTLVSFETEQMQTSVFVSLDYPAATITSHDGLRLDEEDGDASRVALVMVGDGDGGQPDAVEHGEPLDVAVVVETVGALSDCDPGDDGSSPGGSDGADGMAPPGCGELHQRGTPAGDHNYSNPPPEGADEDVAKKLVGRTQFFDGVDVGIKLEDSVLGCISEEKPNIEKLLSERITPPQRASKTPSPPAAPVATSAMSFPASVTHTLNFTLRQTGMPQTVRLSNDEGQLVVLPGKAMATQLSLSPPAVACEPPVTPKMEPASALTPPAMLRVHAALAAPPSSACGSHAAGLRWCRTPPEVKEEGTPSVPPTPPPALPPVVVKQEARSTPSPCLAACHKQESEDVEEGSVEAADTGASRLTDGAAVPRTESNSCDDGVPPEQRLALPVTPPVATPTLPVALMAKDTAAALAAVKVEPTVAAVAVSEAQAGAAEEASAPKACEGSVEGPDGPTGGKQNVLLKQLLQNCPSAETPHVADLPEGAPTVQTACSGKSENGTGELSQTASLSPSLPSSPSSQPATTTAETAVTTTAVPASAPVNELDVPATTVGTPESQTVVGVAGTQAGATTTPDTDKPEESKGSRGGPEEDYELFLEALLGRLRALPPVRILEPLIRPNFNVGVVFGRGDLNLRESSLKGSYGRAFLPGQPDAYSVCPFGDRPPPPVAPSSAATPSPTPLRGFYNQEFSVHARVTSGGADSNRCREADSPDTIVGASSPECAMFEAPFRFRGLQLIDEDSNDSARSLPSPTVPIVAPIPVKDEKTKEIAFSGDRLPCFSRLAGCGGLLRQTLRDSPNVSVTLTLSSEAATDIRGVLCFLVKLAADRAPVELRHRGAHEHPSPARSWGSTSTEATVVCHAGRGDHPCREAPDSSRDRLARGVAAAREVVRALGEDDEASPAPKEEEGEEEEEEEEGRLLGDLEGSPASEELRKRAPKHSLALHREQLLDAQDICVKPDKPVEDTRRCILCHVVGDGETNGPARLLNLDVDMWVHLNCALWSQEVYETVNGALMNVASACRRAVLLTCCCCQRTGASLRCFRLRCTAAYHFPCAAKDGCSFFKDKTILCPQHTPRVPNLENVLESVAVFRRVYINRDEHKQVASMIHKGEQNLLRVGSLIFLSVGQLLPHQLQNFHTPNCIYPVGFKVVRIYWSMHKLGARSRYTCSIHDVDGQPQFQVRVSSGGHEKILSHRTPKGVWQKVLQPIENFRREAQAIKVFSNFITGEDLFGLTEPAIVRITESLPGVDTLNDYNFRYGRSPLLELPLAINPTGCARSEPKLRTHFKSTEADTAGVHG</sequence>
<feature type="compositionally biased region" description="Pro residues" evidence="14">
    <location>
        <begin position="108"/>
        <end position="119"/>
    </location>
</feature>
<protein>
    <recommendedName>
        <fullName evidence="15">PHD-type domain-containing protein</fullName>
    </recommendedName>
</protein>
<name>B7QM40_IXOSC</name>
<dbReference type="EMBL" id="ABJB010332346">
    <property type="status" value="NOT_ANNOTATED_CDS"/>
    <property type="molecule type" value="Genomic_DNA"/>
</dbReference>
<evidence type="ECO:0000313" key="17">
    <source>
        <dbReference type="EnsemblMetazoa" id="ISCW023206-PA"/>
    </source>
</evidence>